<gene>
    <name evidence="5" type="ORF">SAMN04489742_3608</name>
</gene>
<dbReference type="STRING" id="37928.SAMN04489742_3608"/>
<evidence type="ECO:0000256" key="3">
    <source>
        <dbReference type="ARBA" id="ARBA00022729"/>
    </source>
</evidence>
<keyword evidence="6" id="KW-1185">Reference proteome</keyword>
<dbReference type="InterPro" id="IPR030678">
    <property type="entry name" value="Peptide/Ni-bd"/>
</dbReference>
<evidence type="ECO:0000313" key="5">
    <source>
        <dbReference type="EMBL" id="SDR03548.1"/>
    </source>
</evidence>
<accession>A0A1H1FS00</accession>
<evidence type="ECO:0000256" key="2">
    <source>
        <dbReference type="ARBA" id="ARBA00022448"/>
    </source>
</evidence>
<reference evidence="5 6" key="1">
    <citation type="submission" date="2016-10" db="EMBL/GenBank/DDBJ databases">
        <authorList>
            <person name="de Groot N.N."/>
        </authorList>
    </citation>
    <scope>NUCLEOTIDE SEQUENCE [LARGE SCALE GENOMIC DNA]</scope>
    <source>
        <strain evidence="5 6">DSM 20117</strain>
    </source>
</reference>
<dbReference type="InterPro" id="IPR039424">
    <property type="entry name" value="SBP_5"/>
</dbReference>
<dbReference type="InterPro" id="IPR000914">
    <property type="entry name" value="SBP_5_dom"/>
</dbReference>
<dbReference type="PANTHER" id="PTHR30290">
    <property type="entry name" value="PERIPLASMIC BINDING COMPONENT OF ABC TRANSPORTER"/>
    <property type="match status" value="1"/>
</dbReference>
<dbReference type="Pfam" id="PF00496">
    <property type="entry name" value="SBP_bac_5"/>
    <property type="match status" value="1"/>
</dbReference>
<sequence>MSHLPARRSFLKAGAAAAVVILTGCTSEPGSPSTGTATPTGTSVPATNLTFTMGTAANPAGLDPALLLDSESFRVTRQIMETLIGVDPDTGVPKPLLATEWEELDDGRAYRFTLREGVVFHDGTPFDAEAVKANFERWYRLPRDARPAEGALSFASVFEAFADEDETSLYRDCEVLAPNELRLNLNRRFSGLVAALSMPAFAIASPAALAEGNADELDQDRGGIKLSTFAQHPVGTGPFRFEAWSEERVNLTTFENYWGPAAQVGSVVFQTLPHPAARLRALQSGRIDGYDLVTPETYAGLARSGMQILQRDPFSVSYLGMNQEFGLLADLRMRQAIAHAIDRSVLIEDFFLQGTTEAKQFVPRSLGVTSEDIPYFEYSPERARELLEEAGYDGEEIPFYYPLNVTRAYLPTPEKIYAELSRQLTAVGINIQPKPLAWEDGYLDRVQTSSDHALHLGGWSGSYRDPDNFLGPLFGAPSPEFGFKNAQLFNRIARARTLPAGEERNQAYLTINNQVARLVPAVPLAFPVSALAMGPRVVSYPASPMLDEVYNLVRLRTDT</sequence>
<dbReference type="Gene3D" id="3.40.190.10">
    <property type="entry name" value="Periplasmic binding protein-like II"/>
    <property type="match status" value="1"/>
</dbReference>
<dbReference type="PROSITE" id="PS51257">
    <property type="entry name" value="PROKAR_LIPOPROTEIN"/>
    <property type="match status" value="1"/>
</dbReference>
<dbReference type="Proteomes" id="UP000181917">
    <property type="component" value="Unassembled WGS sequence"/>
</dbReference>
<dbReference type="EMBL" id="FNKH01000002">
    <property type="protein sequence ID" value="SDR03548.1"/>
    <property type="molecule type" value="Genomic_DNA"/>
</dbReference>
<feature type="domain" description="Solute-binding protein family 5" evidence="4">
    <location>
        <begin position="93"/>
        <end position="476"/>
    </location>
</feature>
<keyword evidence="3" id="KW-0732">Signal</keyword>
<evidence type="ECO:0000256" key="1">
    <source>
        <dbReference type="ARBA" id="ARBA00005695"/>
    </source>
</evidence>
<dbReference type="GO" id="GO:0043190">
    <property type="term" value="C:ATP-binding cassette (ABC) transporter complex"/>
    <property type="evidence" value="ECO:0007669"/>
    <property type="project" value="InterPro"/>
</dbReference>
<protein>
    <submittedName>
        <fullName evidence="5">Peptide/nickel transport system substrate-binding protein</fullName>
    </submittedName>
</protein>
<comment type="similarity">
    <text evidence="1">Belongs to the bacterial solute-binding protein 5 family.</text>
</comment>
<dbReference type="RefSeq" id="WP_101632670.1">
    <property type="nucleotide sequence ID" value="NZ_CP018863.1"/>
</dbReference>
<dbReference type="OrthoDB" id="9796817at2"/>
<dbReference type="GO" id="GO:0042597">
    <property type="term" value="C:periplasmic space"/>
    <property type="evidence" value="ECO:0007669"/>
    <property type="project" value="UniProtKB-ARBA"/>
</dbReference>
<keyword evidence="2" id="KW-0813">Transport</keyword>
<dbReference type="CDD" id="cd08493">
    <property type="entry name" value="PBP2_DppA_like"/>
    <property type="match status" value="1"/>
</dbReference>
<organism evidence="5 6">
    <name type="scientific">Crystallibacter crystallopoietes</name>
    <dbReference type="NCBI Taxonomy" id="37928"/>
    <lineage>
        <taxon>Bacteria</taxon>
        <taxon>Bacillati</taxon>
        <taxon>Actinomycetota</taxon>
        <taxon>Actinomycetes</taxon>
        <taxon>Micrococcales</taxon>
        <taxon>Micrococcaceae</taxon>
        <taxon>Crystallibacter</taxon>
    </lineage>
</organism>
<dbReference type="PANTHER" id="PTHR30290:SF9">
    <property type="entry name" value="OLIGOPEPTIDE-BINDING PROTEIN APPA"/>
    <property type="match status" value="1"/>
</dbReference>
<dbReference type="SUPFAM" id="SSF53850">
    <property type="entry name" value="Periplasmic binding protein-like II"/>
    <property type="match status" value="1"/>
</dbReference>
<dbReference type="GO" id="GO:1904680">
    <property type="term" value="F:peptide transmembrane transporter activity"/>
    <property type="evidence" value="ECO:0007669"/>
    <property type="project" value="TreeGrafter"/>
</dbReference>
<evidence type="ECO:0000259" key="4">
    <source>
        <dbReference type="Pfam" id="PF00496"/>
    </source>
</evidence>
<dbReference type="Gene3D" id="3.90.76.10">
    <property type="entry name" value="Dipeptide-binding Protein, Domain 1"/>
    <property type="match status" value="1"/>
</dbReference>
<dbReference type="Gene3D" id="3.10.105.10">
    <property type="entry name" value="Dipeptide-binding Protein, Domain 3"/>
    <property type="match status" value="1"/>
</dbReference>
<name>A0A1H1FS00_9MICC</name>
<dbReference type="InterPro" id="IPR006311">
    <property type="entry name" value="TAT_signal"/>
</dbReference>
<dbReference type="GO" id="GO:0015833">
    <property type="term" value="P:peptide transport"/>
    <property type="evidence" value="ECO:0007669"/>
    <property type="project" value="TreeGrafter"/>
</dbReference>
<dbReference type="PIRSF" id="PIRSF002741">
    <property type="entry name" value="MppA"/>
    <property type="match status" value="1"/>
</dbReference>
<proteinExistence type="inferred from homology"/>
<dbReference type="AlphaFoldDB" id="A0A1H1FS00"/>
<dbReference type="PROSITE" id="PS51318">
    <property type="entry name" value="TAT"/>
    <property type="match status" value="1"/>
</dbReference>
<evidence type="ECO:0000313" key="6">
    <source>
        <dbReference type="Proteomes" id="UP000181917"/>
    </source>
</evidence>